<dbReference type="CDD" id="cd21471">
    <property type="entry name" value="CrtC-like"/>
    <property type="match status" value="1"/>
</dbReference>
<dbReference type="Proteomes" id="UP000643207">
    <property type="component" value="Unassembled WGS sequence"/>
</dbReference>
<evidence type="ECO:0000313" key="1">
    <source>
        <dbReference type="EMBL" id="MBL0719277.1"/>
    </source>
</evidence>
<sequence>MTLIAFVGSVFSPYYARARGRSGLADPENHCALNVSLYGPARRWTMTERGRGQVRRDVQQFQIGPSQMRWTGQALEIDIDERAVPLPQRVRGRVRLWPRALSPQLWPLDRAGRHGWGPIAPSARVELSLDAPALSWSGEGYLDSNEGEEPIDRPFLQWDWSRAHLSGGRSAVLYELEERDHSQRLLALAFDRHGQAQPFTAPGPQRLAASPIWRMPRMIRGEASATARVEQTLEDTPFYSRSLVQTRLLGENVTAFHESLSLPRLVHGATQWMLPWRMPRRA</sequence>
<gene>
    <name evidence="1" type="ORF">JI742_05170</name>
</gene>
<protein>
    <submittedName>
        <fullName evidence="1">Carotenoid 1,2-hydratase</fullName>
    </submittedName>
</protein>
<comment type="caution">
    <text evidence="1">The sequence shown here is derived from an EMBL/GenBank/DDBJ whole genome shotgun (WGS) entry which is preliminary data.</text>
</comment>
<organism evidence="1 2">
    <name type="scientific">Aquariibacter lacus</name>
    <dbReference type="NCBI Taxonomy" id="2801332"/>
    <lineage>
        <taxon>Bacteria</taxon>
        <taxon>Pseudomonadati</taxon>
        <taxon>Pseudomonadota</taxon>
        <taxon>Betaproteobacteria</taxon>
        <taxon>Burkholderiales</taxon>
        <taxon>Sphaerotilaceae</taxon>
        <taxon>Aquariibacter</taxon>
    </lineage>
</organism>
<keyword evidence="2" id="KW-1185">Reference proteome</keyword>
<dbReference type="AlphaFoldDB" id="A0A9X0XBQ9"/>
<dbReference type="SUPFAM" id="SSF159245">
    <property type="entry name" value="AttH-like"/>
    <property type="match status" value="1"/>
</dbReference>
<proteinExistence type="predicted"/>
<name>A0A9X0XBQ9_9BURK</name>
<accession>A0A9X0XBQ9</accession>
<dbReference type="EMBL" id="JAERRA010000001">
    <property type="protein sequence ID" value="MBL0719277.1"/>
    <property type="molecule type" value="Genomic_DNA"/>
</dbReference>
<reference evidence="1 2" key="1">
    <citation type="submission" date="2021-01" db="EMBL/GenBank/DDBJ databases">
        <title>Piscinibacter sp. Jin2 Genome sequencing and assembly.</title>
        <authorList>
            <person name="Kim I."/>
        </authorList>
    </citation>
    <scope>NUCLEOTIDE SEQUENCE [LARGE SCALE GENOMIC DNA]</scope>
    <source>
        <strain evidence="1 2">Jin2</strain>
    </source>
</reference>
<evidence type="ECO:0000313" key="2">
    <source>
        <dbReference type="Proteomes" id="UP000643207"/>
    </source>
</evidence>